<dbReference type="AlphaFoldDB" id="A0A1Y2CDC5"/>
<dbReference type="InterPro" id="IPR048615">
    <property type="entry name" value="KDM5_C-hel"/>
</dbReference>
<dbReference type="InterPro" id="IPR004198">
    <property type="entry name" value="Znf_C5HC2"/>
</dbReference>
<dbReference type="InterPro" id="IPR003347">
    <property type="entry name" value="JmjC_dom"/>
</dbReference>
<reference evidence="4 5" key="1">
    <citation type="submission" date="2016-07" db="EMBL/GenBank/DDBJ databases">
        <title>Pervasive Adenine N6-methylation of Active Genes in Fungi.</title>
        <authorList>
            <consortium name="DOE Joint Genome Institute"/>
            <person name="Mondo S.J."/>
            <person name="Dannebaum R.O."/>
            <person name="Kuo R.C."/>
            <person name="Labutti K."/>
            <person name="Haridas S."/>
            <person name="Kuo A."/>
            <person name="Salamov A."/>
            <person name="Ahrendt S.R."/>
            <person name="Lipzen A."/>
            <person name="Sullivan W."/>
            <person name="Andreopoulos W.B."/>
            <person name="Clum A."/>
            <person name="Lindquist E."/>
            <person name="Daum C."/>
            <person name="Ramamoorthy G.K."/>
            <person name="Gryganskyi A."/>
            <person name="Culley D."/>
            <person name="Magnuson J.K."/>
            <person name="James T.Y."/>
            <person name="O'Malley M.A."/>
            <person name="Stajich J.E."/>
            <person name="Spatafora J.W."/>
            <person name="Visel A."/>
            <person name="Grigoriev I.V."/>
        </authorList>
    </citation>
    <scope>NUCLEOTIDE SEQUENCE [LARGE SCALE GENOMIC DNA]</scope>
    <source>
        <strain evidence="4 5">JEL800</strain>
    </source>
</reference>
<evidence type="ECO:0000313" key="5">
    <source>
        <dbReference type="Proteomes" id="UP000193642"/>
    </source>
</evidence>
<sequence>MMVPWLYVGMAFSAFCWHTEDHYTYSINYNHFGDTKTWYGIPASDAVRFEVLMKKKCPELFVANPDLLFHLTTIMGPKHLAEGGVQCFSVDQRAGEFVITFPRAYHAGFNQGLNFAEAVNFAIPSWLPYGLSCVDRYIKFHKQPVFSHEELVIATALKDSSVKTSVWLKPEIDILCDRELTARAKIRSAHAAHMTEIIETESLTSQSRDIFCEVCRAYCFCTSIGLACAAENTATTDAPKVVCYRHVEQLQSHCECPTKAIIMRIRYTDESLRALQSRVAESARAPEEWIKRYTSLIAGHHRPPLHDMQTLVTSGEKDVCGFVMEECVALKGLSMKRRSGFLA</sequence>
<dbReference type="OrthoDB" id="1678912at2759"/>
<dbReference type="PROSITE" id="PS51184">
    <property type="entry name" value="JMJC"/>
    <property type="match status" value="1"/>
</dbReference>
<feature type="domain" description="JmjC" evidence="3">
    <location>
        <begin position="1"/>
        <end position="138"/>
    </location>
</feature>
<evidence type="ECO:0000259" key="3">
    <source>
        <dbReference type="PROSITE" id="PS51184"/>
    </source>
</evidence>
<proteinExistence type="predicted"/>
<gene>
    <name evidence="4" type="ORF">BCR33DRAFT_219115</name>
</gene>
<evidence type="ECO:0000256" key="1">
    <source>
        <dbReference type="ARBA" id="ARBA00022723"/>
    </source>
</evidence>
<name>A0A1Y2CDC5_9FUNG</name>
<comment type="caution">
    <text evidence="4">The sequence shown here is derived from an EMBL/GenBank/DDBJ whole genome shotgun (WGS) entry which is preliminary data.</text>
</comment>
<evidence type="ECO:0000256" key="2">
    <source>
        <dbReference type="ARBA" id="ARBA00023004"/>
    </source>
</evidence>
<dbReference type="GO" id="GO:0034647">
    <property type="term" value="F:histone H3K4me/H3K4me2/H3K4me3 demethylase activity"/>
    <property type="evidence" value="ECO:0007669"/>
    <property type="project" value="TreeGrafter"/>
</dbReference>
<dbReference type="Proteomes" id="UP000193642">
    <property type="component" value="Unassembled WGS sequence"/>
</dbReference>
<dbReference type="SUPFAM" id="SSF51197">
    <property type="entry name" value="Clavaminate synthase-like"/>
    <property type="match status" value="1"/>
</dbReference>
<evidence type="ECO:0000313" key="4">
    <source>
        <dbReference type="EMBL" id="ORY44315.1"/>
    </source>
</evidence>
<keyword evidence="2" id="KW-0408">Iron</keyword>
<accession>A0A1Y2CDC5</accession>
<dbReference type="Pfam" id="PF02928">
    <property type="entry name" value="zf-C5HC2"/>
    <property type="match status" value="1"/>
</dbReference>
<keyword evidence="5" id="KW-1185">Reference proteome</keyword>
<dbReference type="SMART" id="SM00558">
    <property type="entry name" value="JmjC"/>
    <property type="match status" value="1"/>
</dbReference>
<dbReference type="Pfam" id="PF21323">
    <property type="entry name" value="KDM5_C-hel"/>
    <property type="match status" value="1"/>
</dbReference>
<protein>
    <submittedName>
        <fullName evidence="4">JmjC-domain-containing protein</fullName>
    </submittedName>
</protein>
<dbReference type="Gene3D" id="2.60.120.650">
    <property type="entry name" value="Cupin"/>
    <property type="match status" value="1"/>
</dbReference>
<dbReference type="PANTHER" id="PTHR10694">
    <property type="entry name" value="LYSINE-SPECIFIC DEMETHYLASE"/>
    <property type="match status" value="1"/>
</dbReference>
<keyword evidence="1" id="KW-0479">Metal-binding</keyword>
<dbReference type="GO" id="GO:0046872">
    <property type="term" value="F:metal ion binding"/>
    <property type="evidence" value="ECO:0007669"/>
    <property type="project" value="UniProtKB-KW"/>
</dbReference>
<dbReference type="GO" id="GO:0000785">
    <property type="term" value="C:chromatin"/>
    <property type="evidence" value="ECO:0007669"/>
    <property type="project" value="TreeGrafter"/>
</dbReference>
<dbReference type="STRING" id="329046.A0A1Y2CDC5"/>
<dbReference type="EMBL" id="MCGO01000022">
    <property type="protein sequence ID" value="ORY44315.1"/>
    <property type="molecule type" value="Genomic_DNA"/>
</dbReference>
<dbReference type="Pfam" id="PF02373">
    <property type="entry name" value="JmjC"/>
    <property type="match status" value="1"/>
</dbReference>
<organism evidence="4 5">
    <name type="scientific">Rhizoclosmatium globosum</name>
    <dbReference type="NCBI Taxonomy" id="329046"/>
    <lineage>
        <taxon>Eukaryota</taxon>
        <taxon>Fungi</taxon>
        <taxon>Fungi incertae sedis</taxon>
        <taxon>Chytridiomycota</taxon>
        <taxon>Chytridiomycota incertae sedis</taxon>
        <taxon>Chytridiomycetes</taxon>
        <taxon>Chytridiales</taxon>
        <taxon>Chytriomycetaceae</taxon>
        <taxon>Rhizoclosmatium</taxon>
    </lineage>
</organism>
<dbReference type="PANTHER" id="PTHR10694:SF33">
    <property type="entry name" value="LYSINE-SPECIFIC DEMETHYLASE 5"/>
    <property type="match status" value="1"/>
</dbReference>
<dbReference type="GO" id="GO:0005634">
    <property type="term" value="C:nucleus"/>
    <property type="evidence" value="ECO:0007669"/>
    <property type="project" value="TreeGrafter"/>
</dbReference>
<dbReference type="GO" id="GO:0006355">
    <property type="term" value="P:regulation of DNA-templated transcription"/>
    <property type="evidence" value="ECO:0007669"/>
    <property type="project" value="TreeGrafter"/>
</dbReference>